<evidence type="ECO:0000256" key="5">
    <source>
        <dbReference type="ARBA" id="ARBA00023049"/>
    </source>
</evidence>
<evidence type="ECO:0000256" key="1">
    <source>
        <dbReference type="ARBA" id="ARBA00022670"/>
    </source>
</evidence>
<dbReference type="CDD" id="cd07334">
    <property type="entry name" value="M48C_loiP_like"/>
    <property type="match status" value="1"/>
</dbReference>
<dbReference type="RefSeq" id="WP_284100642.1">
    <property type="nucleotide sequence ID" value="NZ_JARRAF010000009.1"/>
</dbReference>
<keyword evidence="3 6" id="KW-0378">Hydrolase</keyword>
<accession>A0ABT7DWB4</accession>
<evidence type="ECO:0000256" key="2">
    <source>
        <dbReference type="ARBA" id="ARBA00022723"/>
    </source>
</evidence>
<evidence type="ECO:0000313" key="11">
    <source>
        <dbReference type="Proteomes" id="UP001172778"/>
    </source>
</evidence>
<evidence type="ECO:0000256" key="3">
    <source>
        <dbReference type="ARBA" id="ARBA00022801"/>
    </source>
</evidence>
<keyword evidence="1 6" id="KW-0645">Protease</keyword>
<feature type="chain" id="PRO_5045172454" evidence="8">
    <location>
        <begin position="20"/>
        <end position="288"/>
    </location>
</feature>
<feature type="domain" description="Peptidase M48" evidence="9">
    <location>
        <begin position="111"/>
        <end position="282"/>
    </location>
</feature>
<keyword evidence="4 6" id="KW-0862">Zinc</keyword>
<dbReference type="Gene3D" id="3.30.2010.10">
    <property type="entry name" value="Metalloproteases ('zincins'), catalytic domain"/>
    <property type="match status" value="1"/>
</dbReference>
<comment type="cofactor">
    <cofactor evidence="6">
        <name>Zn(2+)</name>
        <dbReference type="ChEBI" id="CHEBI:29105"/>
    </cofactor>
    <text evidence="6">Binds 1 zinc ion per subunit.</text>
</comment>
<sequence length="288" mass="29968">MIRPTLLATLIALTLGACASAPTDQKSGTSKPADKGSTNSLSALGSALSSGSNSSGASKEDNKIGAVGDLMSAASVSEAELKSASLQQMKYSDKKSKVAPAGNKYAARLARLTAKHVNEDGMKLNFKVYLTKDVNAFAAPDGSIRVYAGLMDLMDDDELRSVIGHEIGHVKHGHSLNALRTAYVASAARKAAASTDGTVGVLADSQLGALAEAVVGSQFSQSQETQADDYGYEFMKKHKYKAAAMESAFRKLAKAGGGNNSLLAKMLSSHPDPSGRADRVKDKVAKGQ</sequence>
<dbReference type="EC" id="3.4.-.-" evidence="10"/>
<dbReference type="PANTHER" id="PTHR22726:SF8">
    <property type="entry name" value="METALLOPROTEASE YCAL"/>
    <property type="match status" value="1"/>
</dbReference>
<dbReference type="Proteomes" id="UP001172778">
    <property type="component" value="Unassembled WGS sequence"/>
</dbReference>
<dbReference type="InterPro" id="IPR001915">
    <property type="entry name" value="Peptidase_M48"/>
</dbReference>
<gene>
    <name evidence="10" type="ORF">PZA18_09740</name>
</gene>
<evidence type="ECO:0000256" key="8">
    <source>
        <dbReference type="SAM" id="SignalP"/>
    </source>
</evidence>
<feature type="region of interest" description="Disordered" evidence="7">
    <location>
        <begin position="263"/>
        <end position="288"/>
    </location>
</feature>
<dbReference type="PROSITE" id="PS51257">
    <property type="entry name" value="PROKAR_LIPOPROTEIN"/>
    <property type="match status" value="1"/>
</dbReference>
<feature type="region of interest" description="Disordered" evidence="7">
    <location>
        <begin position="22"/>
        <end position="61"/>
    </location>
</feature>
<keyword evidence="2" id="KW-0479">Metal-binding</keyword>
<dbReference type="PANTHER" id="PTHR22726">
    <property type="entry name" value="METALLOENDOPEPTIDASE OMA1"/>
    <property type="match status" value="1"/>
</dbReference>
<keyword evidence="5 6" id="KW-0482">Metalloprotease</keyword>
<protein>
    <submittedName>
        <fullName evidence="10">M48 family metallopeptidase</fullName>
        <ecNumber evidence="10">3.4.-.-</ecNumber>
    </submittedName>
</protein>
<evidence type="ECO:0000256" key="6">
    <source>
        <dbReference type="RuleBase" id="RU003983"/>
    </source>
</evidence>
<name>A0ABT7DWB4_9NEIS</name>
<proteinExistence type="inferred from homology"/>
<dbReference type="GO" id="GO:0016787">
    <property type="term" value="F:hydrolase activity"/>
    <property type="evidence" value="ECO:0007669"/>
    <property type="project" value="UniProtKB-KW"/>
</dbReference>
<comment type="caution">
    <text evidence="10">The sequence shown here is derived from an EMBL/GenBank/DDBJ whole genome shotgun (WGS) entry which is preliminary data.</text>
</comment>
<organism evidence="10 11">
    <name type="scientific">Parachitinimonas caeni</name>
    <dbReference type="NCBI Taxonomy" id="3031301"/>
    <lineage>
        <taxon>Bacteria</taxon>
        <taxon>Pseudomonadati</taxon>
        <taxon>Pseudomonadota</taxon>
        <taxon>Betaproteobacteria</taxon>
        <taxon>Neisseriales</taxon>
        <taxon>Chitinibacteraceae</taxon>
        <taxon>Parachitinimonas</taxon>
    </lineage>
</organism>
<keyword evidence="8" id="KW-0732">Signal</keyword>
<reference evidence="10" key="1">
    <citation type="submission" date="2023-03" db="EMBL/GenBank/DDBJ databases">
        <title>Chitinimonas shenzhenensis gen. nov., sp. nov., a novel member of family Burkholderiaceae isolated from activated sludge collected in Shen Zhen, China.</title>
        <authorList>
            <person name="Wang X."/>
        </authorList>
    </citation>
    <scope>NUCLEOTIDE SEQUENCE</scope>
    <source>
        <strain evidence="10">DQS-5</strain>
    </source>
</reference>
<dbReference type="Pfam" id="PF01435">
    <property type="entry name" value="Peptidase_M48"/>
    <property type="match status" value="1"/>
</dbReference>
<evidence type="ECO:0000259" key="9">
    <source>
        <dbReference type="Pfam" id="PF01435"/>
    </source>
</evidence>
<evidence type="ECO:0000256" key="4">
    <source>
        <dbReference type="ARBA" id="ARBA00022833"/>
    </source>
</evidence>
<keyword evidence="11" id="KW-1185">Reference proteome</keyword>
<feature type="signal peptide" evidence="8">
    <location>
        <begin position="1"/>
        <end position="19"/>
    </location>
</feature>
<comment type="similarity">
    <text evidence="6">Belongs to the peptidase M48 family.</text>
</comment>
<feature type="compositionally biased region" description="Basic and acidic residues" evidence="7">
    <location>
        <begin position="273"/>
        <end position="288"/>
    </location>
</feature>
<dbReference type="InterPro" id="IPR051156">
    <property type="entry name" value="Mito/Outer_Membr_Metalloprot"/>
</dbReference>
<evidence type="ECO:0000256" key="7">
    <source>
        <dbReference type="SAM" id="MobiDB-lite"/>
    </source>
</evidence>
<dbReference type="EMBL" id="JARRAF010000009">
    <property type="protein sequence ID" value="MDK2124331.1"/>
    <property type="molecule type" value="Genomic_DNA"/>
</dbReference>
<feature type="compositionally biased region" description="Low complexity" evidence="7">
    <location>
        <begin position="39"/>
        <end position="57"/>
    </location>
</feature>
<evidence type="ECO:0000313" key="10">
    <source>
        <dbReference type="EMBL" id="MDK2124331.1"/>
    </source>
</evidence>